<reference evidence="9 10" key="1">
    <citation type="submission" date="2016-11" db="EMBL/GenBank/DDBJ databases">
        <authorList>
            <person name="Varghese N."/>
            <person name="Submissions S."/>
        </authorList>
    </citation>
    <scope>NUCLEOTIDE SEQUENCE [LARGE SCALE GENOMIC DNA]</scope>
    <source>
        <strain evidence="9 10">DSM 19027</strain>
    </source>
</reference>
<keyword evidence="10" id="KW-1185">Reference proteome</keyword>
<evidence type="ECO:0000256" key="3">
    <source>
        <dbReference type="ARBA" id="ARBA00022692"/>
    </source>
</evidence>
<dbReference type="OrthoDB" id="9809197at2"/>
<evidence type="ECO:0000313" key="10">
    <source>
        <dbReference type="Proteomes" id="UP000324781"/>
    </source>
</evidence>
<dbReference type="AlphaFoldDB" id="A0A1M6GMU5"/>
<dbReference type="EMBL" id="FQZP01000025">
    <property type="protein sequence ID" value="SHJ11288.1"/>
    <property type="molecule type" value="Genomic_DNA"/>
</dbReference>
<dbReference type="Proteomes" id="UP000324781">
    <property type="component" value="Unassembled WGS sequence"/>
</dbReference>
<evidence type="ECO:0000256" key="2">
    <source>
        <dbReference type="ARBA" id="ARBA00007862"/>
    </source>
</evidence>
<sequence>MNDYHEYKQAYNAQRKTKQYPEKLLGFLKSLGIIAAAAFILIILFTSFIFTVDEREQVIITQFEEIVRVIVDEKSYETISAELKSNPRFANVKVEKGKGLYFKIPLIQQVKRFPNQLLTYDTNAENVFTLDKKTIMLDNFAQWYISNPVLFMINIGSVSQANQRIDEFIYSKMREEIGKIDARTLVADKDYVFEMLQNVESYLNSQMESMGIRIMDIRIKRTEYPDATKPSIYEQMRSERQAVATKYRADGQKQARTITAEAQKQATIIEAQAYEEAQKIRGEGDAEALRIYAEAYNTDPEFYRFWETLKTYSQVIDEDTTIIIDSESPFAQYLFGEGR</sequence>
<dbReference type="RefSeq" id="WP_149678783.1">
    <property type="nucleotide sequence ID" value="NZ_FQZP01000025.1"/>
</dbReference>
<feature type="domain" description="Band 7" evidence="8">
    <location>
        <begin position="47"/>
        <end position="236"/>
    </location>
</feature>
<gene>
    <name evidence="9" type="ORF">SAMN05444373_102518</name>
</gene>
<proteinExistence type="inferred from homology"/>
<evidence type="ECO:0000256" key="1">
    <source>
        <dbReference type="ARBA" id="ARBA00004370"/>
    </source>
</evidence>
<dbReference type="SMART" id="SM00244">
    <property type="entry name" value="PHB"/>
    <property type="match status" value="1"/>
</dbReference>
<name>A0A1M6GMU5_9FIRM</name>
<keyword evidence="5 7" id="KW-0472">Membrane</keyword>
<organism evidence="9 10">
    <name type="scientific">Thermoclostridium caenicola</name>
    <dbReference type="NCBI Taxonomy" id="659425"/>
    <lineage>
        <taxon>Bacteria</taxon>
        <taxon>Bacillati</taxon>
        <taxon>Bacillota</taxon>
        <taxon>Clostridia</taxon>
        <taxon>Eubacteriales</taxon>
        <taxon>Oscillospiraceae</taxon>
        <taxon>Thermoclostridium</taxon>
    </lineage>
</organism>
<keyword evidence="9" id="KW-0378">Hydrolase</keyword>
<evidence type="ECO:0000256" key="4">
    <source>
        <dbReference type="ARBA" id="ARBA00022989"/>
    </source>
</evidence>
<keyword evidence="3 7" id="KW-0812">Transmembrane</keyword>
<dbReference type="PIRSF" id="PIRSF005651">
    <property type="entry name" value="HflC"/>
    <property type="match status" value="1"/>
</dbReference>
<keyword evidence="4 7" id="KW-1133">Transmembrane helix</keyword>
<keyword evidence="9" id="KW-0645">Protease</keyword>
<dbReference type="GO" id="GO:0006508">
    <property type="term" value="P:proteolysis"/>
    <property type="evidence" value="ECO:0007669"/>
    <property type="project" value="UniProtKB-KW"/>
</dbReference>
<dbReference type="InterPro" id="IPR001107">
    <property type="entry name" value="Band_7"/>
</dbReference>
<dbReference type="InterPro" id="IPR010200">
    <property type="entry name" value="HflC"/>
</dbReference>
<comment type="similarity">
    <text evidence="2 6">Belongs to the band 7/mec-2 family. HflC subfamily.</text>
</comment>
<evidence type="ECO:0000256" key="5">
    <source>
        <dbReference type="ARBA" id="ARBA00023136"/>
    </source>
</evidence>
<dbReference type="CDD" id="cd03405">
    <property type="entry name" value="SPFH_HflC"/>
    <property type="match status" value="1"/>
</dbReference>
<accession>A0A1M6GMU5</accession>
<dbReference type="InterPro" id="IPR036013">
    <property type="entry name" value="Band_7/SPFH_dom_sf"/>
</dbReference>
<dbReference type="PANTHER" id="PTHR42911">
    <property type="entry name" value="MODULATOR OF FTSH PROTEASE HFLC"/>
    <property type="match status" value="1"/>
</dbReference>
<dbReference type="Gene3D" id="3.30.479.30">
    <property type="entry name" value="Band 7 domain"/>
    <property type="match status" value="1"/>
</dbReference>
<protein>
    <recommendedName>
        <fullName evidence="6">Protein HflC</fullName>
    </recommendedName>
</protein>
<evidence type="ECO:0000259" key="8">
    <source>
        <dbReference type="SMART" id="SM00244"/>
    </source>
</evidence>
<dbReference type="SUPFAM" id="SSF117892">
    <property type="entry name" value="Band 7/SPFH domain"/>
    <property type="match status" value="1"/>
</dbReference>
<dbReference type="Pfam" id="PF01145">
    <property type="entry name" value="Band_7"/>
    <property type="match status" value="1"/>
</dbReference>
<dbReference type="GO" id="GO:0016020">
    <property type="term" value="C:membrane"/>
    <property type="evidence" value="ECO:0007669"/>
    <property type="project" value="UniProtKB-SubCell"/>
</dbReference>
<evidence type="ECO:0000256" key="6">
    <source>
        <dbReference type="PIRNR" id="PIRNR005651"/>
    </source>
</evidence>
<feature type="transmembrane region" description="Helical" evidence="7">
    <location>
        <begin position="24"/>
        <end position="50"/>
    </location>
</feature>
<dbReference type="GO" id="GO:0008233">
    <property type="term" value="F:peptidase activity"/>
    <property type="evidence" value="ECO:0007669"/>
    <property type="project" value="UniProtKB-KW"/>
</dbReference>
<evidence type="ECO:0000313" key="9">
    <source>
        <dbReference type="EMBL" id="SHJ11288.1"/>
    </source>
</evidence>
<comment type="function">
    <text evidence="6">HflC and HflK could regulate a protease.</text>
</comment>
<comment type="subcellular location">
    <subcellularLocation>
        <location evidence="1">Membrane</location>
    </subcellularLocation>
</comment>
<dbReference type="PANTHER" id="PTHR42911:SF1">
    <property type="entry name" value="MODULATOR OF FTSH PROTEASE HFLC"/>
    <property type="match status" value="1"/>
</dbReference>
<evidence type="ECO:0000256" key="7">
    <source>
        <dbReference type="SAM" id="Phobius"/>
    </source>
</evidence>